<reference evidence="2 3" key="1">
    <citation type="submission" date="2018-11" db="EMBL/GenBank/DDBJ databases">
        <authorList>
            <person name="Lopez-Roques C."/>
            <person name="Donnadieu C."/>
            <person name="Bouchez O."/>
            <person name="Klopp C."/>
            <person name="Cabau C."/>
            <person name="Zahm M."/>
        </authorList>
    </citation>
    <scope>NUCLEOTIDE SEQUENCE [LARGE SCALE GENOMIC DNA]</scope>
    <source>
        <strain evidence="2">RS831</strain>
        <tissue evidence="2">Whole body</tissue>
    </source>
</reference>
<name>A0A3S2PJU8_ORYJA</name>
<evidence type="ECO:0000313" key="2">
    <source>
        <dbReference type="EMBL" id="RVE62846.1"/>
    </source>
</evidence>
<feature type="compositionally biased region" description="Pro residues" evidence="1">
    <location>
        <begin position="38"/>
        <end position="54"/>
    </location>
</feature>
<feature type="compositionally biased region" description="Low complexity" evidence="1">
    <location>
        <begin position="116"/>
        <end position="126"/>
    </location>
</feature>
<gene>
    <name evidence="2" type="ORF">OJAV_G00160140</name>
</gene>
<keyword evidence="3" id="KW-1185">Reference proteome</keyword>
<evidence type="ECO:0000256" key="1">
    <source>
        <dbReference type="SAM" id="MobiDB-lite"/>
    </source>
</evidence>
<evidence type="ECO:0000313" key="3">
    <source>
        <dbReference type="Proteomes" id="UP000283210"/>
    </source>
</evidence>
<reference evidence="2 3" key="2">
    <citation type="submission" date="2019-01" db="EMBL/GenBank/DDBJ databases">
        <title>A chromosome length genome reference of the Java medaka (oryzias javanicus).</title>
        <authorList>
            <person name="Herpin A."/>
            <person name="Takehana Y."/>
            <person name="Naruse K."/>
            <person name="Ansai S."/>
            <person name="Kawaguchi M."/>
        </authorList>
    </citation>
    <scope>NUCLEOTIDE SEQUENCE [LARGE SCALE GENOMIC DNA]</scope>
    <source>
        <strain evidence="2">RS831</strain>
        <tissue evidence="2">Whole body</tissue>
    </source>
</reference>
<accession>A0A3S2PJU8</accession>
<feature type="compositionally biased region" description="Low complexity" evidence="1">
    <location>
        <begin position="61"/>
        <end position="84"/>
    </location>
</feature>
<dbReference type="AlphaFoldDB" id="A0A3S2PJU8"/>
<feature type="region of interest" description="Disordered" evidence="1">
    <location>
        <begin position="1"/>
        <end position="156"/>
    </location>
</feature>
<sequence length="188" mass="20021">MGPKRRKVTPPPLMGSLLGEPPRFSRPGTVKESFVPRHTPPLHRPGTPGVPPPLLGRVKEPLNLPLPSSSPKSSSTSPSTPDSPAVDTPARSLPQSAAPSHQKPPVSPPAQSHNQSSNPVPLLNLPSPRPPILSGPAPQRPPQRARSPFQGLSRGGFRGGKRAALVLWRFLPRAEEAFSAPTLLKCRL</sequence>
<feature type="compositionally biased region" description="Pro residues" evidence="1">
    <location>
        <begin position="127"/>
        <end position="141"/>
    </location>
</feature>
<protein>
    <submittedName>
        <fullName evidence="2">Uncharacterized protein</fullName>
    </submittedName>
</protein>
<dbReference type="Proteomes" id="UP000283210">
    <property type="component" value="Chromosome 16"/>
</dbReference>
<dbReference type="EMBL" id="CM012452">
    <property type="protein sequence ID" value="RVE62846.1"/>
    <property type="molecule type" value="Genomic_DNA"/>
</dbReference>
<organism evidence="2 3">
    <name type="scientific">Oryzias javanicus</name>
    <name type="common">Javanese ricefish</name>
    <name type="synonym">Aplocheilus javanicus</name>
    <dbReference type="NCBI Taxonomy" id="123683"/>
    <lineage>
        <taxon>Eukaryota</taxon>
        <taxon>Metazoa</taxon>
        <taxon>Chordata</taxon>
        <taxon>Craniata</taxon>
        <taxon>Vertebrata</taxon>
        <taxon>Euteleostomi</taxon>
        <taxon>Actinopterygii</taxon>
        <taxon>Neopterygii</taxon>
        <taxon>Teleostei</taxon>
        <taxon>Neoteleostei</taxon>
        <taxon>Acanthomorphata</taxon>
        <taxon>Ovalentaria</taxon>
        <taxon>Atherinomorphae</taxon>
        <taxon>Beloniformes</taxon>
        <taxon>Adrianichthyidae</taxon>
        <taxon>Oryziinae</taxon>
        <taxon>Oryzias</taxon>
    </lineage>
</organism>
<proteinExistence type="predicted"/>